<reference evidence="1" key="1">
    <citation type="journal article" date="2015" name="Nature">
        <title>Complex archaea that bridge the gap between prokaryotes and eukaryotes.</title>
        <authorList>
            <person name="Spang A."/>
            <person name="Saw J.H."/>
            <person name="Jorgensen S.L."/>
            <person name="Zaremba-Niedzwiedzka K."/>
            <person name="Martijn J."/>
            <person name="Lind A.E."/>
            <person name="van Eijk R."/>
            <person name="Schleper C."/>
            <person name="Guy L."/>
            <person name="Ettema T.J."/>
        </authorList>
    </citation>
    <scope>NUCLEOTIDE SEQUENCE</scope>
</reference>
<dbReference type="AlphaFoldDB" id="A0A0F8W911"/>
<accession>A0A0F8W911</accession>
<dbReference type="EMBL" id="LAZR01066578">
    <property type="protein sequence ID" value="KKK53302.1"/>
    <property type="molecule type" value="Genomic_DNA"/>
</dbReference>
<name>A0A0F8W911_9ZZZZ</name>
<comment type="caution">
    <text evidence="1">The sequence shown here is derived from an EMBL/GenBank/DDBJ whole genome shotgun (WGS) entry which is preliminary data.</text>
</comment>
<organism evidence="1">
    <name type="scientific">marine sediment metagenome</name>
    <dbReference type="NCBI Taxonomy" id="412755"/>
    <lineage>
        <taxon>unclassified sequences</taxon>
        <taxon>metagenomes</taxon>
        <taxon>ecological metagenomes</taxon>
    </lineage>
</organism>
<protein>
    <submittedName>
        <fullName evidence="1">Uncharacterized protein</fullName>
    </submittedName>
</protein>
<feature type="non-terminal residue" evidence="1">
    <location>
        <position position="90"/>
    </location>
</feature>
<gene>
    <name evidence="1" type="ORF">LCGC14_3096170</name>
</gene>
<proteinExistence type="predicted"/>
<sequence length="90" mass="10605">MYLVYSFTYRDYYWEPVLEWALLVVLLMAKELNSYPDTEAYSYLDLILDRVEGLLLNEEYLDEEEFEVAVEEIIEVYNAAAPQHGLAVID</sequence>
<evidence type="ECO:0000313" key="1">
    <source>
        <dbReference type="EMBL" id="KKK53302.1"/>
    </source>
</evidence>